<dbReference type="EMBL" id="BDGJ01000002">
    <property type="protein sequence ID" value="GAW90932.1"/>
    <property type="molecule type" value="Genomic_DNA"/>
</dbReference>
<evidence type="ECO:0008006" key="4">
    <source>
        <dbReference type="Google" id="ProtNLM"/>
    </source>
</evidence>
<sequence length="234" mass="26209">MKISKRLTAIASLVKPGSVLGDIGTDHALLPVYLVKNQICPRVIATDVAPEPLKRGEQLVRSHNLVGRISMRLGYGLKPLRPGEVDTVVIAGLGGKTMVDILSASPEIVRGLNRLILQPMVAGEVVRKWLVTNGWKIAEEELVKEDNHIYEIILAEPGHQEPLHPLQLELGPVLMAKKHPLLVELTENRLAEVRGILESLYRSKTREARQKEEQFRERAKELEEVLEWLSRASK</sequence>
<gene>
    <name evidence="2" type="ORF">KKC1_00940</name>
</gene>
<keyword evidence="3" id="KW-1185">Reference proteome</keyword>
<feature type="coiled-coil region" evidence="1">
    <location>
        <begin position="205"/>
        <end position="232"/>
    </location>
</feature>
<dbReference type="RefSeq" id="WP_088552544.1">
    <property type="nucleotide sequence ID" value="NZ_BDGJ01000002.1"/>
</dbReference>
<keyword evidence="1" id="KW-0175">Coiled coil</keyword>
<dbReference type="Pfam" id="PF12847">
    <property type="entry name" value="Methyltransf_18"/>
    <property type="match status" value="1"/>
</dbReference>
<reference evidence="3" key="1">
    <citation type="journal article" date="2017" name="Appl. Environ. Microbiol.">
        <title>Genomic analysis of Calderihabitans maritimus KKC1, a thermophilic hydrogenogenic carboxydotrophic bacterium isolated from marine sediment.</title>
        <authorList>
            <person name="Omae K."/>
            <person name="Yoneda Y."/>
            <person name="Fukuyama Y."/>
            <person name="Yoshida T."/>
            <person name="Sako Y."/>
        </authorList>
    </citation>
    <scope>NUCLEOTIDE SEQUENCE [LARGE SCALE GENOMIC DNA]</scope>
    <source>
        <strain evidence="3">KKC1</strain>
    </source>
</reference>
<dbReference type="PANTHER" id="PTHR38451">
    <property type="entry name" value="TRNA (ADENINE(22)-N(1))-METHYLTRANSFERASE"/>
    <property type="match status" value="1"/>
</dbReference>
<name>A0A1Z5HN29_9FIRM</name>
<evidence type="ECO:0000256" key="1">
    <source>
        <dbReference type="SAM" id="Coils"/>
    </source>
</evidence>
<evidence type="ECO:0000313" key="2">
    <source>
        <dbReference type="EMBL" id="GAW90932.1"/>
    </source>
</evidence>
<dbReference type="SUPFAM" id="SSF53335">
    <property type="entry name" value="S-adenosyl-L-methionine-dependent methyltransferases"/>
    <property type="match status" value="1"/>
</dbReference>
<protein>
    <recommendedName>
        <fullName evidence="4">SAM-dependent methyltransferase</fullName>
    </recommendedName>
</protein>
<dbReference type="AlphaFoldDB" id="A0A1Z5HN29"/>
<dbReference type="Gene3D" id="3.40.50.150">
    <property type="entry name" value="Vaccinia Virus protein VP39"/>
    <property type="match status" value="1"/>
</dbReference>
<accession>A0A1Z5HN29</accession>
<dbReference type="Proteomes" id="UP000197032">
    <property type="component" value="Unassembled WGS sequence"/>
</dbReference>
<dbReference type="PIRSF" id="PIRSF018637">
    <property type="entry name" value="TrmK"/>
    <property type="match status" value="1"/>
</dbReference>
<dbReference type="GO" id="GO:0160105">
    <property type="term" value="F:tRNA (adenine(22)-N1)-methyltransferase activity"/>
    <property type="evidence" value="ECO:0007669"/>
    <property type="project" value="InterPro"/>
</dbReference>
<evidence type="ECO:0000313" key="3">
    <source>
        <dbReference type="Proteomes" id="UP000197032"/>
    </source>
</evidence>
<dbReference type="PANTHER" id="PTHR38451:SF1">
    <property type="entry name" value="TRNA (ADENINE(22)-N(1))-METHYLTRANSFERASE"/>
    <property type="match status" value="1"/>
</dbReference>
<organism evidence="2 3">
    <name type="scientific">Calderihabitans maritimus</name>
    <dbReference type="NCBI Taxonomy" id="1246530"/>
    <lineage>
        <taxon>Bacteria</taxon>
        <taxon>Bacillati</taxon>
        <taxon>Bacillota</taxon>
        <taxon>Clostridia</taxon>
        <taxon>Neomoorellales</taxon>
        <taxon>Calderihabitantaceae</taxon>
        <taxon>Calderihabitans</taxon>
    </lineage>
</organism>
<dbReference type="Gene3D" id="1.10.287.1890">
    <property type="match status" value="1"/>
</dbReference>
<dbReference type="OrthoDB" id="5881184at2"/>
<comment type="caution">
    <text evidence="2">The sequence shown here is derived from an EMBL/GenBank/DDBJ whole genome shotgun (WGS) entry which is preliminary data.</text>
</comment>
<dbReference type="InterPro" id="IPR029063">
    <property type="entry name" value="SAM-dependent_MTases_sf"/>
</dbReference>
<proteinExistence type="predicted"/>
<dbReference type="InterPro" id="IPR006901">
    <property type="entry name" value="TrmK"/>
</dbReference>